<protein>
    <submittedName>
        <fullName evidence="2">Uncharacterized protein</fullName>
    </submittedName>
</protein>
<dbReference type="Proteomes" id="UP000233020">
    <property type="component" value="Unplaced"/>
</dbReference>
<proteinExistence type="predicted"/>
<evidence type="ECO:0000313" key="2">
    <source>
        <dbReference type="Ensembl" id="ENSANAP00000036668.1"/>
    </source>
</evidence>
<organism evidence="2 3">
    <name type="scientific">Aotus nancymaae</name>
    <name type="common">Ma's night monkey</name>
    <dbReference type="NCBI Taxonomy" id="37293"/>
    <lineage>
        <taxon>Eukaryota</taxon>
        <taxon>Metazoa</taxon>
        <taxon>Chordata</taxon>
        <taxon>Craniata</taxon>
        <taxon>Vertebrata</taxon>
        <taxon>Euteleostomi</taxon>
        <taxon>Mammalia</taxon>
        <taxon>Eutheria</taxon>
        <taxon>Euarchontoglires</taxon>
        <taxon>Primates</taxon>
        <taxon>Haplorrhini</taxon>
        <taxon>Platyrrhini</taxon>
        <taxon>Aotidae</taxon>
        <taxon>Aotus</taxon>
    </lineage>
</organism>
<dbReference type="OMA" id="LHHQRDC"/>
<dbReference type="GeneTree" id="ENSGT00910000147061"/>
<accession>A0A2K5EU32</accession>
<keyword evidence="3" id="KW-1185">Reference proteome</keyword>
<evidence type="ECO:0000313" key="3">
    <source>
        <dbReference type="Proteomes" id="UP000233020"/>
    </source>
</evidence>
<reference evidence="2" key="2">
    <citation type="submission" date="2025-09" db="UniProtKB">
        <authorList>
            <consortium name="Ensembl"/>
        </authorList>
    </citation>
    <scope>IDENTIFICATION</scope>
</reference>
<name>A0A2K5EU32_AOTNA</name>
<reference evidence="2" key="1">
    <citation type="submission" date="2025-08" db="UniProtKB">
        <authorList>
            <consortium name="Ensembl"/>
        </authorList>
    </citation>
    <scope>IDENTIFICATION</scope>
</reference>
<dbReference type="AlphaFoldDB" id="A0A2K5EU32"/>
<evidence type="ECO:0000256" key="1">
    <source>
        <dbReference type="SAM" id="MobiDB-lite"/>
    </source>
</evidence>
<dbReference type="Ensembl" id="ENSANAT00000054743.1">
    <property type="protein sequence ID" value="ENSANAP00000036668.1"/>
    <property type="gene ID" value="ENSANAG00000035849.1"/>
</dbReference>
<feature type="region of interest" description="Disordered" evidence="1">
    <location>
        <begin position="63"/>
        <end position="82"/>
    </location>
</feature>
<sequence>MRHINLLPQEGRRVVFHGAFQGYGFCLMRLRKLTGISSLDARSGAVENKGEHCSLLHHQRDCKTANSKGSKGYNLKKQAKTS</sequence>